<dbReference type="RefSeq" id="WP_347309522.1">
    <property type="nucleotide sequence ID" value="NZ_AP028457.1"/>
</dbReference>
<dbReference type="SMART" id="SM00642">
    <property type="entry name" value="Aamy"/>
    <property type="match status" value="1"/>
</dbReference>
<evidence type="ECO:0000256" key="2">
    <source>
        <dbReference type="ARBA" id="ARBA00022801"/>
    </source>
</evidence>
<dbReference type="SUPFAM" id="SSF50370">
    <property type="entry name" value="Ricin B-like lectins"/>
    <property type="match status" value="1"/>
</dbReference>
<feature type="domain" description="BIG2" evidence="8">
    <location>
        <begin position="920"/>
        <end position="1003"/>
    </location>
</feature>
<dbReference type="SUPFAM" id="SSF51445">
    <property type="entry name" value="(Trans)glycosidases"/>
    <property type="match status" value="1"/>
</dbReference>
<keyword evidence="4" id="KW-0326">Glycosidase</keyword>
<evidence type="ECO:0000256" key="1">
    <source>
        <dbReference type="ARBA" id="ARBA00008061"/>
    </source>
</evidence>
<dbReference type="Proteomes" id="UP001357973">
    <property type="component" value="Chromosome"/>
</dbReference>
<organism evidence="10 11">
    <name type="scientific">Bifidobacterium adolescentis</name>
    <dbReference type="NCBI Taxonomy" id="1680"/>
    <lineage>
        <taxon>Bacteria</taxon>
        <taxon>Bacillati</taxon>
        <taxon>Actinomycetota</taxon>
        <taxon>Actinomycetes</taxon>
        <taxon>Bifidobacteriales</taxon>
        <taxon>Bifidobacteriaceae</taxon>
        <taxon>Bifidobacterium</taxon>
    </lineage>
</organism>
<keyword evidence="3" id="KW-0119">Carbohydrate metabolism</keyword>
<evidence type="ECO:0000256" key="5">
    <source>
        <dbReference type="RuleBase" id="RU003615"/>
    </source>
</evidence>
<dbReference type="InterPro" id="IPR035992">
    <property type="entry name" value="Ricin_B-like_lectins"/>
</dbReference>
<dbReference type="InterPro" id="IPR013780">
    <property type="entry name" value="Glyco_hydro_b"/>
</dbReference>
<keyword evidence="6" id="KW-0732">Signal</keyword>
<feature type="domain" description="BIG2" evidence="8">
    <location>
        <begin position="721"/>
        <end position="798"/>
    </location>
</feature>
<reference evidence="10 11" key="1">
    <citation type="submission" date="2023-06" db="EMBL/GenBank/DDBJ databases">
        <title>Complete Genome Sequences of Bifidobacterium faecale strain JCM19861T was isolated from human faeces by Jung-Hye Choi et al. (2014).</title>
        <authorList>
            <person name="Okuhama S."/>
            <person name="Takahashi H."/>
            <person name="Imaizumi K."/>
            <person name="Nakayama S."/>
            <person name="Ogata Y."/>
            <person name="Suda W."/>
        </authorList>
    </citation>
    <scope>NUCLEOTIDE SEQUENCE [LARGE SCALE GENOMIC DNA]</scope>
    <source>
        <strain evidence="10 11">JCM 19861</strain>
    </source>
</reference>
<feature type="domain" description="Ricin B lectin" evidence="7">
    <location>
        <begin position="975"/>
        <end position="1117"/>
    </location>
</feature>
<dbReference type="InterPro" id="IPR000772">
    <property type="entry name" value="Ricin_B_lectin"/>
</dbReference>
<evidence type="ECO:0000313" key="11">
    <source>
        <dbReference type="Proteomes" id="UP001357973"/>
    </source>
</evidence>
<dbReference type="PANTHER" id="PTHR43447">
    <property type="entry name" value="ALPHA-AMYLASE"/>
    <property type="match status" value="1"/>
</dbReference>
<dbReference type="Pfam" id="PF14200">
    <property type="entry name" value="RicinB_lectin_2"/>
    <property type="match status" value="1"/>
</dbReference>
<sequence length="1222" mass="129726">MKHRKPAPTWHRLGLKISKKVVVGITAAATAFGGLAIASTAAQASTDRDSYADTVENTTFEQARKHYGLAQQMSEGATLHAWEWSFKTIEENIPAIAEAGYTSVQTEPISAIHNGGKGMIFTENWYYVYQPTDTTIGNWVMGTEDDLKSLCNTAHKYGVRIIVDVVANHMTATWGAIADRWKKSEYYHHDCNDGDVQDWNNRYQVTHCKLLGLYDINTENTETANMMHDFLVQAVNDGVDGFRFDAAKHIELPDEYNGSQYWNIILNNGAQFQYGEVLQDSISRDSDYAKLFSSHSKNGGGVTASSYGSKLRGALNSKNLNAGTLSDWSNSASPSNLVSWVESHDNYSNSDRESTGMSEWQMTMGWGVIGSRSQTMPLYFDRPVGSGGSQPQFSEESKLGDAGADSWKDAQVVAVNHFRNTMNNNKASEYLRNCGANSCLMVERYIKDGNFKNDGVTITNMGDTQELSGTATNLDDGTYKDQVSGGTITVSGGKITSGSALGGKISVFFTDNSGSVSATPGDSSFKTDTTTVTLNANNVTDATYTTSEGKSGSYQDGDTITIGASTAIGDTITVKLQGKDADGQTVSATYKYTKKDPAATSTAYAKKPSAWSNLYAYVYVDDSSATTLKENAKWPGEPMTQVASGDTCGKDDEYKYEIPDDLEGSNTRIIFNDGNATNTQKYPADTTEGVDAAGLKIDGNYAWDGNTSSGAWEARNCVVIPTKSVKIDQGDYSVDLSNGVATKQLTATTDPKGASVSWSSSSKDVATVSPKGVVTPRKAGKATITAKSGTKTASITVTVTGELPPDPVAKNTVYASKPSGWGKIYAYVYTGDGATAANNAAWPGVEMTAPSATDGCQQTDLYKYEVPDSLAKGAKVIFNDGGSQQYPGSRQPGLDYNGGIVKWDGSSAALAAVECETTIPVTSVSVSGDGVSGGKLSLKSGASVQLTATVKPDNATDRKVTWTSSDSSVANVMGTGVVTAGSKAGKATVTATAGGVSASVEVTVEAQDPYAELDALAKAHASDLEDGTYAVSTKLKDGMVLDVADGSRKDGANARLWSSNGTKAQQWTVSHDSKGYVTLRNVNSGKALDVKDGKAANGSNVQIYTANGYRSQQWTFKTVAQPLKSATVWYRPSSAQSRVRVQWRVYGSPDTTGGMEMTQACGGWWKATVPSAGSTRVGLSFSYGSTTDDNGGKLYDVKGESAAVSGGQAVTDVTPNCAVTKQ</sequence>
<dbReference type="InterPro" id="IPR006046">
    <property type="entry name" value="Alpha_amylase"/>
</dbReference>
<dbReference type="Pfam" id="PF16738">
    <property type="entry name" value="CBM26"/>
    <property type="match status" value="2"/>
</dbReference>
<dbReference type="Gene3D" id="2.80.10.50">
    <property type="match status" value="1"/>
</dbReference>
<gene>
    <name evidence="10" type="ORF">B19861_16180</name>
</gene>
<feature type="chain" id="PRO_5047279399" description="Alpha-amylase" evidence="6">
    <location>
        <begin position="45"/>
        <end position="1222"/>
    </location>
</feature>
<dbReference type="InterPro" id="IPR017853">
    <property type="entry name" value="GH"/>
</dbReference>
<feature type="signal peptide" evidence="6">
    <location>
        <begin position="1"/>
        <end position="44"/>
    </location>
</feature>
<feature type="domain" description="Glycosyl hydrolase family 13 catalytic" evidence="9">
    <location>
        <begin position="76"/>
        <end position="419"/>
    </location>
</feature>
<dbReference type="InterPro" id="IPR013783">
    <property type="entry name" value="Ig-like_fold"/>
</dbReference>
<dbReference type="SUPFAM" id="SSF51011">
    <property type="entry name" value="Glycosyl hydrolase domain"/>
    <property type="match status" value="1"/>
</dbReference>
<dbReference type="SUPFAM" id="SSF49373">
    <property type="entry name" value="Invasin/intimin cell-adhesion fragments"/>
    <property type="match status" value="2"/>
</dbReference>
<dbReference type="InterPro" id="IPR008964">
    <property type="entry name" value="Invasin/intimin_cell_adhesion"/>
</dbReference>
<comment type="similarity">
    <text evidence="1 5">Belongs to the glycosyl hydrolase 13 family.</text>
</comment>
<evidence type="ECO:0000256" key="6">
    <source>
        <dbReference type="SAM" id="SignalP"/>
    </source>
</evidence>
<evidence type="ECO:0000259" key="7">
    <source>
        <dbReference type="SMART" id="SM00458"/>
    </source>
</evidence>
<dbReference type="Gene3D" id="2.60.40.10">
    <property type="entry name" value="Immunoglobulins"/>
    <property type="match status" value="3"/>
</dbReference>
<evidence type="ECO:0000313" key="10">
    <source>
        <dbReference type="EMBL" id="BEK83676.1"/>
    </source>
</evidence>
<dbReference type="InterPro" id="IPR006047">
    <property type="entry name" value="GH13_cat_dom"/>
</dbReference>
<evidence type="ECO:0000256" key="3">
    <source>
        <dbReference type="ARBA" id="ARBA00023277"/>
    </source>
</evidence>
<keyword evidence="2" id="KW-0378">Hydrolase</keyword>
<dbReference type="PRINTS" id="PR00110">
    <property type="entry name" value="ALPHAAMYLASE"/>
</dbReference>
<dbReference type="InterPro" id="IPR003343">
    <property type="entry name" value="Big_2"/>
</dbReference>
<dbReference type="PROSITE" id="PS50231">
    <property type="entry name" value="RICIN_B_LECTIN"/>
    <property type="match status" value="1"/>
</dbReference>
<keyword evidence="11" id="KW-1185">Reference proteome</keyword>
<dbReference type="CDD" id="cd11315">
    <property type="entry name" value="AmyAc_bac1_AmyA"/>
    <property type="match status" value="1"/>
</dbReference>
<dbReference type="Gene3D" id="3.20.20.80">
    <property type="entry name" value="Glycosidases"/>
    <property type="match status" value="1"/>
</dbReference>
<evidence type="ECO:0000259" key="9">
    <source>
        <dbReference type="SMART" id="SM00642"/>
    </source>
</evidence>
<protein>
    <recommendedName>
        <fullName evidence="12">Alpha-amylase</fullName>
    </recommendedName>
</protein>
<dbReference type="EMBL" id="AP028457">
    <property type="protein sequence ID" value="BEK83676.1"/>
    <property type="molecule type" value="Genomic_DNA"/>
</dbReference>
<dbReference type="SMART" id="SM00458">
    <property type="entry name" value="RICIN"/>
    <property type="match status" value="1"/>
</dbReference>
<dbReference type="SMART" id="SM00635">
    <property type="entry name" value="BID_2"/>
    <property type="match status" value="2"/>
</dbReference>
<dbReference type="Pfam" id="PF00128">
    <property type="entry name" value="Alpha-amylase"/>
    <property type="match status" value="1"/>
</dbReference>
<dbReference type="Gene3D" id="2.60.40.1080">
    <property type="match status" value="2"/>
</dbReference>
<dbReference type="Pfam" id="PF02368">
    <property type="entry name" value="Big_2"/>
    <property type="match status" value="2"/>
</dbReference>
<dbReference type="CDD" id="cd00161">
    <property type="entry name" value="beta-trefoil_Ricin-like"/>
    <property type="match status" value="1"/>
</dbReference>
<proteinExistence type="inferred from homology"/>
<dbReference type="InterPro" id="IPR031965">
    <property type="entry name" value="CBM26"/>
</dbReference>
<dbReference type="Gene3D" id="2.60.40.1180">
    <property type="entry name" value="Golgi alpha-mannosidase II"/>
    <property type="match status" value="1"/>
</dbReference>
<evidence type="ECO:0008006" key="12">
    <source>
        <dbReference type="Google" id="ProtNLM"/>
    </source>
</evidence>
<accession>A0ABM8IVT8</accession>
<name>A0ABM8IVT8_BIFAD</name>
<evidence type="ECO:0000256" key="4">
    <source>
        <dbReference type="ARBA" id="ARBA00023295"/>
    </source>
</evidence>
<evidence type="ECO:0000259" key="8">
    <source>
        <dbReference type="SMART" id="SM00635"/>
    </source>
</evidence>